<dbReference type="PROSITE" id="PS51996">
    <property type="entry name" value="TR_MART"/>
    <property type="match status" value="1"/>
</dbReference>
<keyword evidence="3" id="KW-0800">Toxin</keyword>
<gene>
    <name evidence="9" type="ORF">RFH988_LOCUS10741</name>
</gene>
<dbReference type="Proteomes" id="UP000663882">
    <property type="component" value="Unassembled WGS sequence"/>
</dbReference>
<keyword evidence="5" id="KW-0808">Transferase</keyword>
<evidence type="ECO:0000313" key="10">
    <source>
        <dbReference type="Proteomes" id="UP000663882"/>
    </source>
</evidence>
<dbReference type="SUPFAM" id="SSF56399">
    <property type="entry name" value="ADP-ribosylation"/>
    <property type="match status" value="1"/>
</dbReference>
<accession>A0A814C3N6</accession>
<comment type="subcellular location">
    <subcellularLocation>
        <location evidence="1">Secreted</location>
    </subcellularLocation>
</comment>
<evidence type="ECO:0000256" key="7">
    <source>
        <dbReference type="ARBA" id="ARBA00023026"/>
    </source>
</evidence>
<proteinExistence type="predicted"/>
<name>A0A814C3N6_9BILA</name>
<evidence type="ECO:0000256" key="2">
    <source>
        <dbReference type="ARBA" id="ARBA00022525"/>
    </source>
</evidence>
<sequence length="259" mass="30150">MGQAISKNQVDNSITDRSSFGLNGQYVQFELLLDSLLRIEGTEKDKQELISICEKKYIDNKEEMKNVREFKRNYKSDQALWWYTKESFLYRMLNKALRRQDTSLLYLMRFFIGDLWKAIEKHRCQQPIRTYRCQSISQEEFDGLLNATGKLISMTSFVSTSLDAQEARSFLDHSDGLRKVFFEIDADPRLQGVKPFADVTKLSAHPDEREVIMTVGSVYRILNVNRDDDQFWVIRMQLCSEHENSLSNRPAADVTGCTV</sequence>
<evidence type="ECO:0000256" key="1">
    <source>
        <dbReference type="ARBA" id="ARBA00004613"/>
    </source>
</evidence>
<dbReference type="GO" id="GO:0016779">
    <property type="term" value="F:nucleotidyltransferase activity"/>
    <property type="evidence" value="ECO:0007669"/>
    <property type="project" value="UniProtKB-KW"/>
</dbReference>
<feature type="domain" description="ADP ribosyltransferase" evidence="8">
    <location>
        <begin position="66"/>
        <end position="226"/>
    </location>
</feature>
<dbReference type="GO" id="GO:0003950">
    <property type="term" value="F:NAD+ poly-ADP-ribosyltransferase activity"/>
    <property type="evidence" value="ECO:0007669"/>
    <property type="project" value="TreeGrafter"/>
</dbReference>
<protein>
    <recommendedName>
        <fullName evidence="8">ADP ribosyltransferase domain-containing protein</fullName>
    </recommendedName>
</protein>
<dbReference type="Gene3D" id="3.90.176.10">
    <property type="entry name" value="Toxin ADP-ribosyltransferase, Chain A, domain 1"/>
    <property type="match status" value="1"/>
</dbReference>
<reference evidence="9" key="1">
    <citation type="submission" date="2021-02" db="EMBL/GenBank/DDBJ databases">
        <authorList>
            <person name="Nowell W R."/>
        </authorList>
    </citation>
    <scope>NUCLEOTIDE SEQUENCE</scope>
</reference>
<comment type="caution">
    <text evidence="9">The sequence shown here is derived from an EMBL/GenBank/DDBJ whole genome shotgun (WGS) entry which is preliminary data.</text>
</comment>
<dbReference type="PANTHER" id="PTHR10339:SF25">
    <property type="entry name" value="SECRETED EXOENZYME S"/>
    <property type="match status" value="1"/>
</dbReference>
<keyword evidence="4" id="KW-0328">Glycosyltransferase</keyword>
<keyword evidence="2" id="KW-0964">Secreted</keyword>
<dbReference type="InterPro" id="IPR003540">
    <property type="entry name" value="ADP-ribosyltransferase"/>
</dbReference>
<evidence type="ECO:0000256" key="6">
    <source>
        <dbReference type="ARBA" id="ARBA00022695"/>
    </source>
</evidence>
<dbReference type="Pfam" id="PF03496">
    <property type="entry name" value="ADPrib_exo_Tox"/>
    <property type="match status" value="1"/>
</dbReference>
<keyword evidence="6" id="KW-0548">Nucleotidyltransferase</keyword>
<evidence type="ECO:0000256" key="5">
    <source>
        <dbReference type="ARBA" id="ARBA00022679"/>
    </source>
</evidence>
<dbReference type="OrthoDB" id="10049507at2759"/>
<dbReference type="GO" id="GO:0090729">
    <property type="term" value="F:toxin activity"/>
    <property type="evidence" value="ECO:0007669"/>
    <property type="project" value="UniProtKB-KW"/>
</dbReference>
<dbReference type="InterPro" id="IPR050999">
    <property type="entry name" value="ADP-ribosyltransferase_ARG"/>
</dbReference>
<dbReference type="AlphaFoldDB" id="A0A814C3N6"/>
<keyword evidence="7" id="KW-0843">Virulence</keyword>
<evidence type="ECO:0000256" key="4">
    <source>
        <dbReference type="ARBA" id="ARBA00022676"/>
    </source>
</evidence>
<evidence type="ECO:0000256" key="3">
    <source>
        <dbReference type="ARBA" id="ARBA00022656"/>
    </source>
</evidence>
<evidence type="ECO:0000259" key="8">
    <source>
        <dbReference type="Pfam" id="PF03496"/>
    </source>
</evidence>
<evidence type="ECO:0000313" key="9">
    <source>
        <dbReference type="EMBL" id="CAF0934843.1"/>
    </source>
</evidence>
<dbReference type="PANTHER" id="PTHR10339">
    <property type="entry name" value="ADP-RIBOSYLTRANSFERASE"/>
    <property type="match status" value="1"/>
</dbReference>
<dbReference type="GO" id="GO:0005576">
    <property type="term" value="C:extracellular region"/>
    <property type="evidence" value="ECO:0007669"/>
    <property type="project" value="UniProtKB-SubCell"/>
</dbReference>
<organism evidence="9 10">
    <name type="scientific">Rotaria sordida</name>
    <dbReference type="NCBI Taxonomy" id="392033"/>
    <lineage>
        <taxon>Eukaryota</taxon>
        <taxon>Metazoa</taxon>
        <taxon>Spiralia</taxon>
        <taxon>Gnathifera</taxon>
        <taxon>Rotifera</taxon>
        <taxon>Eurotatoria</taxon>
        <taxon>Bdelloidea</taxon>
        <taxon>Philodinida</taxon>
        <taxon>Philodinidae</taxon>
        <taxon>Rotaria</taxon>
    </lineage>
</organism>
<dbReference type="EMBL" id="CAJNOO010000408">
    <property type="protein sequence ID" value="CAF0934843.1"/>
    <property type="molecule type" value="Genomic_DNA"/>
</dbReference>